<evidence type="ECO:0000313" key="4">
    <source>
        <dbReference type="EMBL" id="MBB6227321.1"/>
    </source>
</evidence>
<dbReference type="GO" id="GO:0016829">
    <property type="term" value="F:lyase activity"/>
    <property type="evidence" value="ECO:0007669"/>
    <property type="project" value="InterPro"/>
</dbReference>
<evidence type="ECO:0000259" key="3">
    <source>
        <dbReference type="Pfam" id="PF19305"/>
    </source>
</evidence>
<evidence type="ECO:0000256" key="1">
    <source>
        <dbReference type="ARBA" id="ARBA00006174"/>
    </source>
</evidence>
<comment type="caution">
    <text evidence="4">The sequence shown here is derived from an EMBL/GenBank/DDBJ whole genome shotgun (WGS) entry which is preliminary data.</text>
</comment>
<evidence type="ECO:0000259" key="2">
    <source>
        <dbReference type="Pfam" id="PF03972"/>
    </source>
</evidence>
<sequence>MSGTALQSSTEGLAALLARPVDGSARARARLHLLDWLGCVAGGKASAVWPVAAAEPDLLTRAALLGNVLEMDDVDRLGRLHPGPVVWPAALSAARETGASFDALLDGAVRGYEAMIRLGRALDDHHYAHWHPTATAGHFGAAAAAASIFGLDEERTVWALGHAGSLAGGLWQVRHEPAAMTKAVHVAQAALAGLWHARLARAGAAGPRFILEGPQGMFAAMCRTPLPEALVDAGGWRIAEVSFKPWGACRHAHPTIDAALKLPPGALAEGPIMVESYGDALAFCDQAVPRTSGEAKFSLQHAVAVVAVRGRPMLADFEPAAIVDPAIAAVRARVICRSAPGFDTAYPAHFGARVLAGGAAAEVRDAWGDPEAPLDAAGHAAKLRRLLAWGGLPPEEAEAAEAAASVDALLALLVRWL</sequence>
<accession>A0A841L6X7</accession>
<dbReference type="InterPro" id="IPR042183">
    <property type="entry name" value="MmgE/PrpD_sf_1"/>
</dbReference>
<proteinExistence type="inferred from homology"/>
<dbReference type="InterPro" id="IPR042188">
    <property type="entry name" value="MmgE/PrpD_sf_2"/>
</dbReference>
<comment type="similarity">
    <text evidence="1">Belongs to the PrpD family.</text>
</comment>
<dbReference type="Pfam" id="PF19305">
    <property type="entry name" value="MmgE_PrpD_C"/>
    <property type="match status" value="1"/>
</dbReference>
<dbReference type="PANTHER" id="PTHR16943:SF8">
    <property type="entry name" value="2-METHYLCITRATE DEHYDRATASE"/>
    <property type="match status" value="1"/>
</dbReference>
<feature type="domain" description="MmgE/PrpD N-terminal" evidence="2">
    <location>
        <begin position="65"/>
        <end position="224"/>
    </location>
</feature>
<dbReference type="EMBL" id="JACIIV010000009">
    <property type="protein sequence ID" value="MBB6227321.1"/>
    <property type="molecule type" value="Genomic_DNA"/>
</dbReference>
<feature type="domain" description="MmgE/PrpD C-terminal" evidence="3">
    <location>
        <begin position="247"/>
        <end position="401"/>
    </location>
</feature>
<dbReference type="PANTHER" id="PTHR16943">
    <property type="entry name" value="2-METHYLCITRATE DEHYDRATASE-RELATED"/>
    <property type="match status" value="1"/>
</dbReference>
<dbReference type="InterPro" id="IPR036148">
    <property type="entry name" value="MmgE/PrpD_sf"/>
</dbReference>
<dbReference type="InterPro" id="IPR045337">
    <property type="entry name" value="MmgE_PrpD_C"/>
</dbReference>
<dbReference type="Gene3D" id="1.10.4100.10">
    <property type="entry name" value="2-methylcitrate dehydratase PrpD"/>
    <property type="match status" value="1"/>
</dbReference>
<reference evidence="4 5" key="1">
    <citation type="submission" date="2020-08" db="EMBL/GenBank/DDBJ databases">
        <title>Genomic Encyclopedia of Type Strains, Phase IV (KMG-IV): sequencing the most valuable type-strain genomes for metagenomic binning, comparative biology and taxonomic classification.</title>
        <authorList>
            <person name="Goeker M."/>
        </authorList>
    </citation>
    <scope>NUCLEOTIDE SEQUENCE [LARGE SCALE GENOMIC DNA]</scope>
    <source>
        <strain evidence="4 5">DSM 102189</strain>
    </source>
</reference>
<dbReference type="Proteomes" id="UP000538147">
    <property type="component" value="Unassembled WGS sequence"/>
</dbReference>
<dbReference type="InterPro" id="IPR005656">
    <property type="entry name" value="MmgE_PrpD"/>
</dbReference>
<evidence type="ECO:0000313" key="5">
    <source>
        <dbReference type="Proteomes" id="UP000538147"/>
    </source>
</evidence>
<dbReference type="SUPFAM" id="SSF103378">
    <property type="entry name" value="2-methylcitrate dehydratase PrpD"/>
    <property type="match status" value="1"/>
</dbReference>
<keyword evidence="5" id="KW-1185">Reference proteome</keyword>
<dbReference type="InterPro" id="IPR045336">
    <property type="entry name" value="MmgE_PrpD_N"/>
</dbReference>
<protein>
    <submittedName>
        <fullName evidence="4">2-methylcitrate dehydratase PrpD</fullName>
    </submittedName>
</protein>
<dbReference type="Gene3D" id="3.30.1330.120">
    <property type="entry name" value="2-methylcitrate dehydratase PrpD"/>
    <property type="match status" value="1"/>
</dbReference>
<organism evidence="4 5">
    <name type="scientific">Polymorphobacter multimanifer</name>
    <dbReference type="NCBI Taxonomy" id="1070431"/>
    <lineage>
        <taxon>Bacteria</taxon>
        <taxon>Pseudomonadati</taxon>
        <taxon>Pseudomonadota</taxon>
        <taxon>Alphaproteobacteria</taxon>
        <taxon>Sphingomonadales</taxon>
        <taxon>Sphingosinicellaceae</taxon>
        <taxon>Polymorphobacter</taxon>
    </lineage>
</organism>
<gene>
    <name evidence="4" type="ORF">FHS79_001487</name>
</gene>
<dbReference type="AlphaFoldDB" id="A0A841L6X7"/>
<dbReference type="Pfam" id="PF03972">
    <property type="entry name" value="MmgE_PrpD_N"/>
    <property type="match status" value="1"/>
</dbReference>
<name>A0A841L6X7_9SPHN</name>
<dbReference type="RefSeq" id="WP_184197675.1">
    <property type="nucleotide sequence ID" value="NZ_BMOX01000037.1"/>
</dbReference>